<gene>
    <name evidence="2" type="ORF">BSTOLATCC_MIC44168</name>
</gene>
<sequence length="473" mass="56175">MLGLIFRNFVRKTSKAIPKQTPKPPTTNKLEFPEDFKKLGLKKKEVDPEVADIYNRLKAKGADKLVDKIIDQKIKDGEEDELFSQVFQTDIGEERKLHNPKPDFPAENRQELMSYEEMEKYERNFPVELKEKAEKLLEQKVLESKLMENFKKTVSEDIDKATGRVDNRRELEKHEEFDDPFPLDEKEKHSYWDEMMEDLDPGLKKHFAQKSLNDKKMLVKHLQQLDKIQLKRQIRDLYKKFKIETRDENEPKKVDIYIESAQRNVKRWLEKILNTDKRVFTGEVFQNGFIEVFKVNLSPSMSVCTIFFDMFFPSISNRVDDPKRKEAIETVRRKLIHSSPYLRSKLTNCVGLKYAPELRWIPWTIGADQSQILNGVPDEETINRNLLTAKGEELKLITEPKLPGRNAVKNAKKRMKKTEEEEKDLDQLRTEKYKEKIKKEKEKEKEKEKGGKKHTKPFWIEKRDKEKKNIRYK</sequence>
<proteinExistence type="predicted"/>
<keyword evidence="3" id="KW-1185">Reference proteome</keyword>
<dbReference type="EMBL" id="CAJZBQ010000044">
    <property type="protein sequence ID" value="CAG9327535.1"/>
    <property type="molecule type" value="Genomic_DNA"/>
</dbReference>
<accession>A0AAU9JKV6</accession>
<dbReference type="InterPro" id="IPR015946">
    <property type="entry name" value="KH_dom-like_a/b"/>
</dbReference>
<dbReference type="Proteomes" id="UP001162131">
    <property type="component" value="Unassembled WGS sequence"/>
</dbReference>
<evidence type="ECO:0000313" key="3">
    <source>
        <dbReference type="Proteomes" id="UP001162131"/>
    </source>
</evidence>
<feature type="compositionally biased region" description="Basic and acidic residues" evidence="1">
    <location>
        <begin position="459"/>
        <end position="473"/>
    </location>
</feature>
<evidence type="ECO:0000313" key="2">
    <source>
        <dbReference type="EMBL" id="CAG9327535.1"/>
    </source>
</evidence>
<feature type="compositionally biased region" description="Basic and acidic residues" evidence="1">
    <location>
        <begin position="417"/>
        <end position="449"/>
    </location>
</feature>
<organism evidence="2 3">
    <name type="scientific">Blepharisma stoltei</name>
    <dbReference type="NCBI Taxonomy" id="1481888"/>
    <lineage>
        <taxon>Eukaryota</taxon>
        <taxon>Sar</taxon>
        <taxon>Alveolata</taxon>
        <taxon>Ciliophora</taxon>
        <taxon>Postciliodesmatophora</taxon>
        <taxon>Heterotrichea</taxon>
        <taxon>Heterotrichida</taxon>
        <taxon>Blepharismidae</taxon>
        <taxon>Blepharisma</taxon>
    </lineage>
</organism>
<comment type="caution">
    <text evidence="2">The sequence shown here is derived from an EMBL/GenBank/DDBJ whole genome shotgun (WGS) entry which is preliminary data.</text>
</comment>
<dbReference type="InterPro" id="IPR023799">
    <property type="entry name" value="RbfA_dom_sf"/>
</dbReference>
<reference evidence="2" key="1">
    <citation type="submission" date="2021-09" db="EMBL/GenBank/DDBJ databases">
        <authorList>
            <consortium name="AG Swart"/>
            <person name="Singh M."/>
            <person name="Singh A."/>
            <person name="Seah K."/>
            <person name="Emmerich C."/>
        </authorList>
    </citation>
    <scope>NUCLEOTIDE SEQUENCE</scope>
    <source>
        <strain evidence="2">ATCC30299</strain>
    </source>
</reference>
<dbReference type="Gene3D" id="3.30.300.20">
    <property type="match status" value="1"/>
</dbReference>
<dbReference type="AlphaFoldDB" id="A0AAU9JKV6"/>
<protein>
    <submittedName>
        <fullName evidence="2">Uncharacterized protein</fullName>
    </submittedName>
</protein>
<dbReference type="SUPFAM" id="SSF89919">
    <property type="entry name" value="Ribosome-binding factor A, RbfA"/>
    <property type="match status" value="1"/>
</dbReference>
<feature type="region of interest" description="Disordered" evidence="1">
    <location>
        <begin position="407"/>
        <end position="473"/>
    </location>
</feature>
<name>A0AAU9JKV6_9CILI</name>
<evidence type="ECO:0000256" key="1">
    <source>
        <dbReference type="SAM" id="MobiDB-lite"/>
    </source>
</evidence>